<reference evidence="2" key="1">
    <citation type="journal article" date="2019" name="PLoS Negl. Trop. Dis.">
        <title>Revisiting the worldwide diversity of Leptospira species in the environment.</title>
        <authorList>
            <person name="Vincent A.T."/>
            <person name="Schiettekatte O."/>
            <person name="Bourhy P."/>
            <person name="Veyrier F.J."/>
            <person name="Picardeau M."/>
        </authorList>
    </citation>
    <scope>NUCLEOTIDE SEQUENCE [LARGE SCALE GENOMIC DNA]</scope>
    <source>
        <strain evidence="2">201702476</strain>
    </source>
</reference>
<dbReference type="Gene3D" id="2.60.40.10">
    <property type="entry name" value="Immunoglobulins"/>
    <property type="match status" value="1"/>
</dbReference>
<gene>
    <name evidence="2" type="ORF">EHQ58_10430</name>
</gene>
<dbReference type="EMBL" id="RQGD01000033">
    <property type="protein sequence ID" value="TGL58547.1"/>
    <property type="molecule type" value="Genomic_DNA"/>
</dbReference>
<dbReference type="InterPro" id="IPR016187">
    <property type="entry name" value="CTDL_fold"/>
</dbReference>
<evidence type="ECO:0000259" key="1">
    <source>
        <dbReference type="Pfam" id="PF01833"/>
    </source>
</evidence>
<name>A0A4R9K311_9LEPT</name>
<feature type="domain" description="IPT/TIG" evidence="1">
    <location>
        <begin position="13"/>
        <end position="70"/>
    </location>
</feature>
<dbReference type="InterPro" id="IPR002909">
    <property type="entry name" value="IPT_dom"/>
</dbReference>
<organism evidence="2 3">
    <name type="scientific">Leptospira ognonensis</name>
    <dbReference type="NCBI Taxonomy" id="2484945"/>
    <lineage>
        <taxon>Bacteria</taxon>
        <taxon>Pseudomonadati</taxon>
        <taxon>Spirochaetota</taxon>
        <taxon>Spirochaetia</taxon>
        <taxon>Leptospirales</taxon>
        <taxon>Leptospiraceae</taxon>
        <taxon>Leptospira</taxon>
    </lineage>
</organism>
<evidence type="ECO:0000313" key="2">
    <source>
        <dbReference type="EMBL" id="TGL58547.1"/>
    </source>
</evidence>
<dbReference type="InterPro" id="IPR014756">
    <property type="entry name" value="Ig_E-set"/>
</dbReference>
<accession>A0A4R9K311</accession>
<dbReference type="Pfam" id="PF01833">
    <property type="entry name" value="TIG"/>
    <property type="match status" value="1"/>
</dbReference>
<sequence>MSGSGSIASAPAPMSVSPDSGIVGDVITITGTNFSTNLEDNKVTFGTDSAGVKAYLTKMTTGTVVTATTTSLTVAIPTGAERGYISVLAATQRYVSAAIFSPRQYKFYFTTSTATPYNGNLGGFSGANTKCNSEDSRPDKSIAYKAWLYIDSSSFQVPSQGKVYSHSSLENCAIGSVSSSSCLSLFTGTGSLTNPTLSAASNSTGIIAWTGRDLTNTCSGWTSTAGNGNYGIGSQSSTYLNSSTRACTGVSVLYCYEP</sequence>
<dbReference type="Gene3D" id="3.10.100.10">
    <property type="entry name" value="Mannose-Binding Protein A, subunit A"/>
    <property type="match status" value="1"/>
</dbReference>
<proteinExistence type="predicted"/>
<dbReference type="SUPFAM" id="SSF56436">
    <property type="entry name" value="C-type lectin-like"/>
    <property type="match status" value="1"/>
</dbReference>
<dbReference type="SUPFAM" id="SSF81296">
    <property type="entry name" value="E set domains"/>
    <property type="match status" value="1"/>
</dbReference>
<dbReference type="Proteomes" id="UP000297693">
    <property type="component" value="Unassembled WGS sequence"/>
</dbReference>
<dbReference type="InterPro" id="IPR013783">
    <property type="entry name" value="Ig-like_fold"/>
</dbReference>
<evidence type="ECO:0000313" key="3">
    <source>
        <dbReference type="Proteomes" id="UP000297693"/>
    </source>
</evidence>
<keyword evidence="3" id="KW-1185">Reference proteome</keyword>
<dbReference type="AlphaFoldDB" id="A0A4R9K311"/>
<dbReference type="InterPro" id="IPR016186">
    <property type="entry name" value="C-type_lectin-like/link_sf"/>
</dbReference>
<comment type="caution">
    <text evidence="2">The sequence shown here is derived from an EMBL/GenBank/DDBJ whole genome shotgun (WGS) entry which is preliminary data.</text>
</comment>
<protein>
    <recommendedName>
        <fullName evidence="1">IPT/TIG domain-containing protein</fullName>
    </recommendedName>
</protein>